<dbReference type="OrthoDB" id="2579025at2759"/>
<evidence type="ECO:0000313" key="1">
    <source>
        <dbReference type="EMBL" id="OJA15523.1"/>
    </source>
</evidence>
<sequence>MSLNTSASSIISKIEIFRVPPRWLFVQVETADGFIS</sequence>
<organism evidence="1 2">
    <name type="scientific">Rhizopogon vesiculosus</name>
    <dbReference type="NCBI Taxonomy" id="180088"/>
    <lineage>
        <taxon>Eukaryota</taxon>
        <taxon>Fungi</taxon>
        <taxon>Dikarya</taxon>
        <taxon>Basidiomycota</taxon>
        <taxon>Agaricomycotina</taxon>
        <taxon>Agaricomycetes</taxon>
        <taxon>Agaricomycetidae</taxon>
        <taxon>Boletales</taxon>
        <taxon>Suillineae</taxon>
        <taxon>Rhizopogonaceae</taxon>
        <taxon>Rhizopogon</taxon>
    </lineage>
</organism>
<dbReference type="Proteomes" id="UP000183567">
    <property type="component" value="Unassembled WGS sequence"/>
</dbReference>
<gene>
    <name evidence="1" type="ORF">AZE42_11058</name>
</gene>
<proteinExistence type="predicted"/>
<dbReference type="EMBL" id="LVVM01003078">
    <property type="protein sequence ID" value="OJA15523.1"/>
    <property type="molecule type" value="Genomic_DNA"/>
</dbReference>
<dbReference type="AlphaFoldDB" id="A0A1J8Q6C7"/>
<reference evidence="1 2" key="1">
    <citation type="submission" date="2016-03" db="EMBL/GenBank/DDBJ databases">
        <title>Comparative genomics of the ectomycorrhizal sister species Rhizopogon vinicolor and Rhizopogon vesiculosus (Basidiomycota: Boletales) reveals a divergence of the mating type B locus.</title>
        <authorList>
            <person name="Mujic A.B."/>
            <person name="Kuo A."/>
            <person name="Tritt A."/>
            <person name="Lipzen A."/>
            <person name="Chen C."/>
            <person name="Johnson J."/>
            <person name="Sharma A."/>
            <person name="Barry K."/>
            <person name="Grigoriev I.V."/>
            <person name="Spatafora J.W."/>
        </authorList>
    </citation>
    <scope>NUCLEOTIDE SEQUENCE [LARGE SCALE GENOMIC DNA]</scope>
    <source>
        <strain evidence="1 2">AM-OR11-056</strain>
    </source>
</reference>
<comment type="caution">
    <text evidence="1">The sequence shown here is derived from an EMBL/GenBank/DDBJ whole genome shotgun (WGS) entry which is preliminary data.</text>
</comment>
<evidence type="ECO:0000313" key="2">
    <source>
        <dbReference type="Proteomes" id="UP000183567"/>
    </source>
</evidence>
<keyword evidence="2" id="KW-1185">Reference proteome</keyword>
<protein>
    <submittedName>
        <fullName evidence="1">Uncharacterized protein</fullName>
    </submittedName>
</protein>
<name>A0A1J8Q6C7_9AGAM</name>
<accession>A0A1J8Q6C7</accession>